<dbReference type="GO" id="GO:0003677">
    <property type="term" value="F:DNA binding"/>
    <property type="evidence" value="ECO:0007669"/>
    <property type="project" value="UniProtKB-KW"/>
</dbReference>
<dbReference type="EMBL" id="JALJOR010000011">
    <property type="protein sequence ID" value="KAK9809094.1"/>
    <property type="molecule type" value="Genomic_DNA"/>
</dbReference>
<protein>
    <recommendedName>
        <fullName evidence="2">Cas12f1-like TNB domain-containing protein</fullName>
    </recommendedName>
</protein>
<organism evidence="3 4">
    <name type="scientific">[Myrmecia] bisecta</name>
    <dbReference type="NCBI Taxonomy" id="41462"/>
    <lineage>
        <taxon>Eukaryota</taxon>
        <taxon>Viridiplantae</taxon>
        <taxon>Chlorophyta</taxon>
        <taxon>core chlorophytes</taxon>
        <taxon>Trebouxiophyceae</taxon>
        <taxon>Trebouxiales</taxon>
        <taxon>Trebouxiaceae</taxon>
        <taxon>Myrmecia</taxon>
    </lineage>
</organism>
<evidence type="ECO:0000313" key="4">
    <source>
        <dbReference type="Proteomes" id="UP001489004"/>
    </source>
</evidence>
<dbReference type="InterPro" id="IPR010095">
    <property type="entry name" value="Cas12f1-like_TNB"/>
</dbReference>
<keyword evidence="4" id="KW-1185">Reference proteome</keyword>
<proteinExistence type="predicted"/>
<dbReference type="Pfam" id="PF07282">
    <property type="entry name" value="Cas12f1-like_TNB"/>
    <property type="match status" value="1"/>
</dbReference>
<accession>A0AAW1PHT4</accession>
<sequence>MRTSCCAFCRYAKAGRAAAGYTKGRQLHGQNGLPLPKYDQAYMSDVLRCLSTTGSHPHPPPPNDPILEQVWRNNVMPCFPLGTIFADRSHHSAAFDEHAKLMATNAWNHIKENLEPRLRQPDGAQHMLCYGVDPGRTDLIKAISSLQARTGIVSLSNKEWQHISGQQRRRLKRDLWVNKHPVKAIQDAVPSAAVSTTTALQAHITHHLTRLAQLADFWTARRVTRQRLGAYIQAQKAMDAVGVRFAGKQPRRQEDVQCIIGFGAGSFSSTSRGHAPGRKEAWKQFLSRYAYVVLLDEFRSSMVCSACDGILKNVYDRTGRLIYRIKRCPDCGRFWHRDVNAPRNLLRILLAWIRGRRRPRALCPPERRQSAARNG</sequence>
<keyword evidence="1" id="KW-0238">DNA-binding</keyword>
<reference evidence="3 4" key="1">
    <citation type="journal article" date="2024" name="Nat. Commun.">
        <title>Phylogenomics reveals the evolutionary origins of lichenization in chlorophyte algae.</title>
        <authorList>
            <person name="Puginier C."/>
            <person name="Libourel C."/>
            <person name="Otte J."/>
            <person name="Skaloud P."/>
            <person name="Haon M."/>
            <person name="Grisel S."/>
            <person name="Petersen M."/>
            <person name="Berrin J.G."/>
            <person name="Delaux P.M."/>
            <person name="Dal Grande F."/>
            <person name="Keller J."/>
        </authorList>
    </citation>
    <scope>NUCLEOTIDE SEQUENCE [LARGE SCALE GENOMIC DNA]</scope>
    <source>
        <strain evidence="3 4">SAG 2043</strain>
    </source>
</reference>
<evidence type="ECO:0000256" key="1">
    <source>
        <dbReference type="ARBA" id="ARBA00023125"/>
    </source>
</evidence>
<gene>
    <name evidence="3" type="ORF">WJX72_009306</name>
</gene>
<comment type="caution">
    <text evidence="3">The sequence shown here is derived from an EMBL/GenBank/DDBJ whole genome shotgun (WGS) entry which is preliminary data.</text>
</comment>
<dbReference type="AlphaFoldDB" id="A0AAW1PHT4"/>
<name>A0AAW1PHT4_9CHLO</name>
<feature type="domain" description="Cas12f1-like TNB" evidence="2">
    <location>
        <begin position="291"/>
        <end position="345"/>
    </location>
</feature>
<evidence type="ECO:0000259" key="2">
    <source>
        <dbReference type="Pfam" id="PF07282"/>
    </source>
</evidence>
<evidence type="ECO:0000313" key="3">
    <source>
        <dbReference type="EMBL" id="KAK9809094.1"/>
    </source>
</evidence>
<dbReference type="Proteomes" id="UP001489004">
    <property type="component" value="Unassembled WGS sequence"/>
</dbReference>